<feature type="compositionally biased region" description="Polar residues" evidence="1">
    <location>
        <begin position="265"/>
        <end position="277"/>
    </location>
</feature>
<dbReference type="AlphaFoldDB" id="A0A7Y6MDP4"/>
<feature type="compositionally biased region" description="Basic and acidic residues" evidence="1">
    <location>
        <begin position="44"/>
        <end position="62"/>
    </location>
</feature>
<feature type="compositionally biased region" description="Low complexity" evidence="1">
    <location>
        <begin position="342"/>
        <end position="369"/>
    </location>
</feature>
<feature type="region of interest" description="Disordered" evidence="1">
    <location>
        <begin position="44"/>
        <end position="236"/>
    </location>
</feature>
<dbReference type="RefSeq" id="WP_175602384.1">
    <property type="nucleotide sequence ID" value="NZ_JABWGO010000005.1"/>
</dbReference>
<organism evidence="2 3">
    <name type="scientific">Nonomuraea rhodomycinica</name>
    <dbReference type="NCBI Taxonomy" id="1712872"/>
    <lineage>
        <taxon>Bacteria</taxon>
        <taxon>Bacillati</taxon>
        <taxon>Actinomycetota</taxon>
        <taxon>Actinomycetes</taxon>
        <taxon>Streptosporangiales</taxon>
        <taxon>Streptosporangiaceae</taxon>
        <taxon>Nonomuraea</taxon>
    </lineage>
</organism>
<gene>
    <name evidence="2" type="ORF">HT134_22270</name>
</gene>
<sequence>MIAVVVSLVAVVLLVIAVVALGMRSMSRRESSLPPERLKQMIEKEEQTHARSTDEFAAHEPRMANFSPDFSPIDEVKPKPVRTGQRGKRGVDEWGNPTNDEDDEEFWATIRSDATEGGFGAGGTVAARKGAARPVERDEREPERPAAVRPAEPERPAAARPAGRERTGERKRPARRQAAADPDATTVQAPLPHRPRREPAAPVPAPTAGLADLVEPAQPRPVPSASDLADQRTVTFSAPPADVMSILGAGAKPVPANRPEPLPSGSLSTNGTPTASGSFPAVGAPGSLSSNGVSTGPLPTTGPVTGTFAAAGGAFSPASSGSFPATPVAPIHGAPTSDPFPAAHNAADALDAGWTTPATPATPAIPSASGSWPSHDILDDSPAPAPAPASGPSGSWPGFQPQQPSGSYPASYEVRAGWAVADDSDPLTAPSPATGVPTAPARAVSPHDDVLSAPPAPQSVAYETGDFAGAAGQPGGPGWPESPSTGGTGGWPTYNEMYGKPEGRRPGQSGGGRGRRRATPEPDFPDYYR</sequence>
<evidence type="ECO:0000313" key="2">
    <source>
        <dbReference type="EMBL" id="NUW42844.1"/>
    </source>
</evidence>
<feature type="compositionally biased region" description="Low complexity" evidence="1">
    <location>
        <begin position="295"/>
        <end position="326"/>
    </location>
</feature>
<name>A0A7Y6MDP4_9ACTN</name>
<keyword evidence="3" id="KW-1185">Reference proteome</keyword>
<evidence type="ECO:0000256" key="1">
    <source>
        <dbReference type="SAM" id="MobiDB-lite"/>
    </source>
</evidence>
<feature type="compositionally biased region" description="Basic and acidic residues" evidence="1">
    <location>
        <begin position="134"/>
        <end position="171"/>
    </location>
</feature>
<feature type="region of interest" description="Disordered" evidence="1">
    <location>
        <begin position="249"/>
        <end position="529"/>
    </location>
</feature>
<reference evidence="2 3" key="1">
    <citation type="submission" date="2020-06" db="EMBL/GenBank/DDBJ databases">
        <authorList>
            <person name="Chanama M."/>
        </authorList>
    </citation>
    <scope>NUCLEOTIDE SEQUENCE [LARGE SCALE GENOMIC DNA]</scope>
    <source>
        <strain evidence="2 3">TBRC6557</strain>
    </source>
</reference>
<dbReference type="EMBL" id="JABWGO010000005">
    <property type="protein sequence ID" value="NUW42844.1"/>
    <property type="molecule type" value="Genomic_DNA"/>
</dbReference>
<comment type="caution">
    <text evidence="2">The sequence shown here is derived from an EMBL/GenBank/DDBJ whole genome shotgun (WGS) entry which is preliminary data.</text>
</comment>
<protein>
    <submittedName>
        <fullName evidence="2">Uncharacterized protein</fullName>
    </submittedName>
</protein>
<dbReference type="Proteomes" id="UP000546126">
    <property type="component" value="Unassembled WGS sequence"/>
</dbReference>
<evidence type="ECO:0000313" key="3">
    <source>
        <dbReference type="Proteomes" id="UP000546126"/>
    </source>
</evidence>
<accession>A0A7Y6MDP4</accession>
<proteinExistence type="predicted"/>